<dbReference type="EMBL" id="CAXAMN010005780">
    <property type="protein sequence ID" value="CAK9015301.1"/>
    <property type="molecule type" value="Genomic_DNA"/>
</dbReference>
<evidence type="ECO:0000256" key="1">
    <source>
        <dbReference type="SAM" id="MobiDB-lite"/>
    </source>
</evidence>
<organism evidence="2 3">
    <name type="scientific">Durusdinium trenchii</name>
    <dbReference type="NCBI Taxonomy" id="1381693"/>
    <lineage>
        <taxon>Eukaryota</taxon>
        <taxon>Sar</taxon>
        <taxon>Alveolata</taxon>
        <taxon>Dinophyceae</taxon>
        <taxon>Suessiales</taxon>
        <taxon>Symbiodiniaceae</taxon>
        <taxon>Durusdinium</taxon>
    </lineage>
</organism>
<gene>
    <name evidence="2" type="ORF">CCMP2556_LOCUS12044</name>
</gene>
<evidence type="ECO:0000313" key="3">
    <source>
        <dbReference type="Proteomes" id="UP001642484"/>
    </source>
</evidence>
<protein>
    <submittedName>
        <fullName evidence="2">Uncharacterized protein</fullName>
    </submittedName>
</protein>
<dbReference type="Proteomes" id="UP001642484">
    <property type="component" value="Unassembled WGS sequence"/>
</dbReference>
<accession>A0ABP0JLK8</accession>
<evidence type="ECO:0000313" key="2">
    <source>
        <dbReference type="EMBL" id="CAK9015301.1"/>
    </source>
</evidence>
<reference evidence="2 3" key="1">
    <citation type="submission" date="2024-02" db="EMBL/GenBank/DDBJ databases">
        <authorList>
            <person name="Chen Y."/>
            <person name="Shah S."/>
            <person name="Dougan E. K."/>
            <person name="Thang M."/>
            <person name="Chan C."/>
        </authorList>
    </citation>
    <scope>NUCLEOTIDE SEQUENCE [LARGE SCALE GENOMIC DNA]</scope>
</reference>
<proteinExistence type="predicted"/>
<feature type="region of interest" description="Disordered" evidence="1">
    <location>
        <begin position="120"/>
        <end position="165"/>
    </location>
</feature>
<comment type="caution">
    <text evidence="2">The sequence shown here is derived from an EMBL/GenBank/DDBJ whole genome shotgun (WGS) entry which is preliminary data.</text>
</comment>
<keyword evidence="3" id="KW-1185">Reference proteome</keyword>
<sequence length="165" mass="18113">MECLGVWKTRLSRALPKPCQLGPSLVGATDRSCTAMDMPSHLPKMDGMLGKPLHLHAEEASDRAELVSATLGDLPLSLDLDNDPGTMTWSVGDVDLRSLKGSLQKRRGQFRRNSEPLELEHLKETTSSSRDSPSLVDELLSDVPDPESRRHEVPVGQPLSMDPHV</sequence>
<name>A0ABP0JLK8_9DINO</name>